<name>A0A1E5UN91_9POAL</name>
<sequence length="74" mass="7588">MLVTGGCVVIIHAAIGNQQAAAYAKDALVVLFMLLTGVSLIMLSPLVNQFPRAAQVGAAVADAVLLYFFAPAGN</sequence>
<evidence type="ECO:0000313" key="3">
    <source>
        <dbReference type="Proteomes" id="UP000095767"/>
    </source>
</evidence>
<evidence type="ECO:0000313" key="2">
    <source>
        <dbReference type="EMBL" id="OEL14360.1"/>
    </source>
</evidence>
<comment type="caution">
    <text evidence="2">The sequence shown here is derived from an EMBL/GenBank/DDBJ whole genome shotgun (WGS) entry which is preliminary data.</text>
</comment>
<keyword evidence="1" id="KW-1133">Transmembrane helix</keyword>
<dbReference type="AlphaFoldDB" id="A0A1E5UN91"/>
<organism evidence="2 3">
    <name type="scientific">Dichanthelium oligosanthes</name>
    <dbReference type="NCBI Taxonomy" id="888268"/>
    <lineage>
        <taxon>Eukaryota</taxon>
        <taxon>Viridiplantae</taxon>
        <taxon>Streptophyta</taxon>
        <taxon>Embryophyta</taxon>
        <taxon>Tracheophyta</taxon>
        <taxon>Spermatophyta</taxon>
        <taxon>Magnoliopsida</taxon>
        <taxon>Liliopsida</taxon>
        <taxon>Poales</taxon>
        <taxon>Poaceae</taxon>
        <taxon>PACMAD clade</taxon>
        <taxon>Panicoideae</taxon>
        <taxon>Panicodae</taxon>
        <taxon>Paniceae</taxon>
        <taxon>Dichantheliinae</taxon>
        <taxon>Dichanthelium</taxon>
    </lineage>
</organism>
<keyword evidence="1" id="KW-0812">Transmembrane</keyword>
<reference evidence="2 3" key="1">
    <citation type="submission" date="2016-09" db="EMBL/GenBank/DDBJ databases">
        <title>The draft genome of Dichanthelium oligosanthes: A C3 panicoid grass species.</title>
        <authorList>
            <person name="Studer A.J."/>
            <person name="Schnable J.C."/>
            <person name="Brutnell T.P."/>
        </authorList>
    </citation>
    <scope>NUCLEOTIDE SEQUENCE [LARGE SCALE GENOMIC DNA]</scope>
    <source>
        <strain evidence="3">cv. Kellogg 1175</strain>
        <tissue evidence="2">Leaf</tissue>
    </source>
</reference>
<evidence type="ECO:0000256" key="1">
    <source>
        <dbReference type="SAM" id="Phobius"/>
    </source>
</evidence>
<keyword evidence="1" id="KW-0472">Membrane</keyword>
<feature type="transmembrane region" description="Helical" evidence="1">
    <location>
        <begin position="53"/>
        <end position="70"/>
    </location>
</feature>
<protein>
    <submittedName>
        <fullName evidence="2">Uncharacterized protein</fullName>
    </submittedName>
</protein>
<proteinExistence type="predicted"/>
<gene>
    <name evidence="2" type="ORF">BAE44_0024620</name>
</gene>
<keyword evidence="3" id="KW-1185">Reference proteome</keyword>
<dbReference type="Proteomes" id="UP000095767">
    <property type="component" value="Unassembled WGS sequence"/>
</dbReference>
<feature type="transmembrane region" description="Helical" evidence="1">
    <location>
        <begin position="27"/>
        <end position="47"/>
    </location>
</feature>
<dbReference type="EMBL" id="LWDX02070297">
    <property type="protein sequence ID" value="OEL14360.1"/>
    <property type="molecule type" value="Genomic_DNA"/>
</dbReference>
<accession>A0A1E5UN91</accession>